<dbReference type="InterPro" id="IPR003126">
    <property type="entry name" value="Znf_UBR"/>
</dbReference>
<feature type="zinc finger region" description="UBR-type" evidence="4">
    <location>
        <begin position="107"/>
        <end position="177"/>
    </location>
</feature>
<dbReference type="OMA" id="GAMVYNH"/>
<dbReference type="SMART" id="SM00396">
    <property type="entry name" value="ZnF_UBR1"/>
    <property type="match status" value="1"/>
</dbReference>
<dbReference type="InterPro" id="IPR011011">
    <property type="entry name" value="Znf_FYVE_PHD"/>
</dbReference>
<evidence type="ECO:0000256" key="1">
    <source>
        <dbReference type="ARBA" id="ARBA00022723"/>
    </source>
</evidence>
<keyword evidence="2" id="KW-0863">Zinc-finger</keyword>
<evidence type="ECO:0000256" key="3">
    <source>
        <dbReference type="ARBA" id="ARBA00022833"/>
    </source>
</evidence>
<keyword evidence="1" id="KW-0479">Metal-binding</keyword>
<protein>
    <recommendedName>
        <fullName evidence="5">UBR-type domain-containing protein</fullName>
    </recommendedName>
</protein>
<gene>
    <name evidence="6" type="ORF">EUGRSUZ_D01738</name>
</gene>
<dbReference type="InterPro" id="IPR013083">
    <property type="entry name" value="Znf_RING/FYVE/PHD"/>
</dbReference>
<proteinExistence type="predicted"/>
<dbReference type="FunFam" id="3.30.40.10:FF:000439">
    <property type="entry name" value="Putative E3 ubiquitin-protein ligase UBR7"/>
    <property type="match status" value="1"/>
</dbReference>
<dbReference type="InterPro" id="IPR040204">
    <property type="entry name" value="UBR7"/>
</dbReference>
<evidence type="ECO:0000313" key="6">
    <source>
        <dbReference type="EMBL" id="KCW77386.1"/>
    </source>
</evidence>
<dbReference type="PANTHER" id="PTHR13513">
    <property type="entry name" value="E3 UBIQUITIN-PROTEIN LIGASE UBR7"/>
    <property type="match status" value="1"/>
</dbReference>
<dbReference type="Pfam" id="PF02207">
    <property type="entry name" value="zf-UBR"/>
    <property type="match status" value="1"/>
</dbReference>
<reference evidence="6" key="1">
    <citation type="submission" date="2013-07" db="EMBL/GenBank/DDBJ databases">
        <title>The genome of Eucalyptus grandis.</title>
        <authorList>
            <person name="Schmutz J."/>
            <person name="Hayes R."/>
            <person name="Myburg A."/>
            <person name="Tuskan G."/>
            <person name="Grattapaglia D."/>
            <person name="Rokhsar D.S."/>
        </authorList>
    </citation>
    <scope>NUCLEOTIDE SEQUENCE</scope>
    <source>
        <tissue evidence="6">Leaf extractions</tissue>
    </source>
</reference>
<evidence type="ECO:0000259" key="5">
    <source>
        <dbReference type="PROSITE" id="PS51157"/>
    </source>
</evidence>
<dbReference type="STRING" id="71139.A0A059CGU4"/>
<dbReference type="PROSITE" id="PS51157">
    <property type="entry name" value="ZF_UBR"/>
    <property type="match status" value="1"/>
</dbReference>
<sequence length="481" mass="54643">MSVRSSSIAPKIKALDTRADKLRHHLRQALPVLRGRSSFRTSRILSRNGNQVRRFTLPSRFVKSSFVEMAGAFEEEAEQTITIQEYLKDVEEQELEADLVLGGDEGKDCTYSQGYLKRQAIFSCLTCTPDVNAGFCTACSLSCHDGHEILELWTKRNFRCDCGNSKFGEFYCKLFANKDVENVKNSYNHNFKGSYCTCGRPYPDPDVEDQVEMIQCCVCEDWFHEEHIGLESSHEIPRDEEGEPLYEDFICQSCSANCSFLKEYPQAIMAARRHCDATPNASKDKDVLTQTPAASGSEKVKNDGCKTDFVINSQNISIENISSSGESSANVMCSNNSTKEDVQHGSCLLGPNVDLQSSVGDCKPLFLSKSWREVLCKCQRCMDMYNQKNISFLLDKEDSIMEYEKMAKQKREEKMQQLEGVEQSLLNRLGHVQKMEILTGIADMKDEMRNFLESYDPSKPITSDDIHQVFENLAKKRRRVE</sequence>
<name>A0A059CGU4_EUCGR</name>
<dbReference type="CDD" id="cd19677">
    <property type="entry name" value="UBR-box_UBR7"/>
    <property type="match status" value="1"/>
</dbReference>
<dbReference type="SMART" id="SM00249">
    <property type="entry name" value="PHD"/>
    <property type="match status" value="1"/>
</dbReference>
<dbReference type="PANTHER" id="PTHR13513:SF9">
    <property type="entry name" value="E3 UBIQUITIN-PROTEIN LIGASE UBR7-RELATED"/>
    <property type="match status" value="1"/>
</dbReference>
<dbReference type="GO" id="GO:0061630">
    <property type="term" value="F:ubiquitin protein ligase activity"/>
    <property type="evidence" value="ECO:0007669"/>
    <property type="project" value="InterPro"/>
</dbReference>
<dbReference type="CDD" id="cd15542">
    <property type="entry name" value="PHD_UBR7"/>
    <property type="match status" value="1"/>
</dbReference>
<keyword evidence="3" id="KW-0862">Zinc</keyword>
<evidence type="ECO:0000256" key="4">
    <source>
        <dbReference type="PROSITE-ProRule" id="PRU00508"/>
    </source>
</evidence>
<dbReference type="GO" id="GO:0008270">
    <property type="term" value="F:zinc ion binding"/>
    <property type="evidence" value="ECO:0007669"/>
    <property type="project" value="UniProtKB-KW"/>
</dbReference>
<dbReference type="EMBL" id="KK198756">
    <property type="protein sequence ID" value="KCW77386.1"/>
    <property type="molecule type" value="Genomic_DNA"/>
</dbReference>
<dbReference type="Gene3D" id="3.30.40.10">
    <property type="entry name" value="Zinc/RING finger domain, C3HC4 (zinc finger)"/>
    <property type="match status" value="1"/>
</dbReference>
<dbReference type="eggNOG" id="KOG2752">
    <property type="taxonomic scope" value="Eukaryota"/>
</dbReference>
<evidence type="ECO:0000256" key="2">
    <source>
        <dbReference type="ARBA" id="ARBA00022771"/>
    </source>
</evidence>
<organism evidence="6">
    <name type="scientific">Eucalyptus grandis</name>
    <name type="common">Flooded gum</name>
    <dbReference type="NCBI Taxonomy" id="71139"/>
    <lineage>
        <taxon>Eukaryota</taxon>
        <taxon>Viridiplantae</taxon>
        <taxon>Streptophyta</taxon>
        <taxon>Embryophyta</taxon>
        <taxon>Tracheophyta</taxon>
        <taxon>Spermatophyta</taxon>
        <taxon>Magnoliopsida</taxon>
        <taxon>eudicotyledons</taxon>
        <taxon>Gunneridae</taxon>
        <taxon>Pentapetalae</taxon>
        <taxon>rosids</taxon>
        <taxon>malvids</taxon>
        <taxon>Myrtales</taxon>
        <taxon>Myrtaceae</taxon>
        <taxon>Myrtoideae</taxon>
        <taxon>Eucalypteae</taxon>
        <taxon>Eucalyptus</taxon>
    </lineage>
</organism>
<dbReference type="InParanoid" id="A0A059CGU4"/>
<dbReference type="SUPFAM" id="SSF57903">
    <property type="entry name" value="FYVE/PHD zinc finger"/>
    <property type="match status" value="1"/>
</dbReference>
<feature type="domain" description="UBR-type" evidence="5">
    <location>
        <begin position="107"/>
        <end position="177"/>
    </location>
</feature>
<dbReference type="AlphaFoldDB" id="A0A059CGU4"/>
<dbReference type="InterPro" id="IPR001965">
    <property type="entry name" value="Znf_PHD"/>
</dbReference>
<accession>A0A059CGU4</accession>
<dbReference type="Gramene" id="KCW77386">
    <property type="protein sequence ID" value="KCW77386"/>
    <property type="gene ID" value="EUGRSUZ_D01738"/>
</dbReference>
<dbReference type="InterPro" id="IPR047506">
    <property type="entry name" value="UBR7-like_UBR-box"/>
</dbReference>